<dbReference type="OrthoDB" id="7262387at2"/>
<sequence length="234" mass="25076">MPTPLLHSVRRLRLPLTLISACVSWAWSSTAWAQAASHVVQTGQYAPGARSSATANGAFDSVIGQHPQMVTSSVQSNGVTYYVTPEGRIVDDKGYYLAPDPSRNTRFASYSAQKARIPPDAKLVPIFIGVMDTSMVANNHLHFHGCEKLTHPLIHSPIDPPGVFVAPAPCSLKQGSAHSLIHSTAEILAGAHGNLYGLAGNRDQLDSATQAIRISDHETRLVMPSPNQTGTPNR</sequence>
<accession>A0A4Y6V2Z2</accession>
<gene>
    <name evidence="2" type="ORF">D5366_03075</name>
</gene>
<evidence type="ECO:0000313" key="2">
    <source>
        <dbReference type="EMBL" id="QDH24399.1"/>
    </source>
</evidence>
<dbReference type="Proteomes" id="UP000317214">
    <property type="component" value="Chromosome"/>
</dbReference>
<dbReference type="AlphaFoldDB" id="A0A4Y6V2Z2"/>
<proteinExistence type="predicted"/>
<feature type="signal peptide" evidence="1">
    <location>
        <begin position="1"/>
        <end position="33"/>
    </location>
</feature>
<dbReference type="KEGG" id="ntn:D5366_03075"/>
<dbReference type="EMBL" id="CP032485">
    <property type="protein sequence ID" value="QDH24399.1"/>
    <property type="molecule type" value="Genomic_DNA"/>
</dbReference>
<protein>
    <submittedName>
        <fullName evidence="2">Uncharacterized protein</fullName>
    </submittedName>
</protein>
<feature type="chain" id="PRO_5021232642" evidence="1">
    <location>
        <begin position="34"/>
        <end position="234"/>
    </location>
</feature>
<reference evidence="2 3" key="1">
    <citation type="submission" date="2018-09" db="EMBL/GenBank/DDBJ databases">
        <title>The complete genome sequence of Neokomagataea tanensis NBRC 106556(T).</title>
        <authorList>
            <person name="Chua K.-O."/>
            <person name="See-Too W.-S."/>
            <person name="Hong K.-W."/>
            <person name="Yin W.-F."/>
            <person name="Chan K.-G."/>
        </authorList>
    </citation>
    <scope>NUCLEOTIDE SEQUENCE [LARGE SCALE GENOMIC DNA]</scope>
    <source>
        <strain evidence="3">AH13 \ NBRC 106556</strain>
    </source>
</reference>
<dbReference type="RefSeq" id="WP_141492245.1">
    <property type="nucleotide sequence ID" value="NZ_CP032485.1"/>
</dbReference>
<evidence type="ECO:0000313" key="3">
    <source>
        <dbReference type="Proteomes" id="UP000317214"/>
    </source>
</evidence>
<evidence type="ECO:0000256" key="1">
    <source>
        <dbReference type="SAM" id="SignalP"/>
    </source>
</evidence>
<name>A0A4Y6V2Z2_9PROT</name>
<keyword evidence="1" id="KW-0732">Signal</keyword>
<organism evidence="2 3">
    <name type="scientific">Neokomagataea tanensis</name>
    <dbReference type="NCBI Taxonomy" id="661191"/>
    <lineage>
        <taxon>Bacteria</taxon>
        <taxon>Pseudomonadati</taxon>
        <taxon>Pseudomonadota</taxon>
        <taxon>Alphaproteobacteria</taxon>
        <taxon>Acetobacterales</taxon>
        <taxon>Acetobacteraceae</taxon>
        <taxon>Neokomagataea</taxon>
    </lineage>
</organism>
<keyword evidence="3" id="KW-1185">Reference proteome</keyword>